<evidence type="ECO:0008006" key="4">
    <source>
        <dbReference type="Google" id="ProtNLM"/>
    </source>
</evidence>
<dbReference type="Proteomes" id="UP001524502">
    <property type="component" value="Unassembled WGS sequence"/>
</dbReference>
<keyword evidence="1" id="KW-1133">Transmembrane helix</keyword>
<evidence type="ECO:0000313" key="2">
    <source>
        <dbReference type="EMBL" id="MCQ4638499.1"/>
    </source>
</evidence>
<protein>
    <recommendedName>
        <fullName evidence="4">DUF2892 domain-containing protein</fullName>
    </recommendedName>
</protein>
<feature type="transmembrane region" description="Helical" evidence="1">
    <location>
        <begin position="20"/>
        <end position="38"/>
    </location>
</feature>
<evidence type="ECO:0000256" key="1">
    <source>
        <dbReference type="SAM" id="Phobius"/>
    </source>
</evidence>
<keyword evidence="1" id="KW-0472">Membrane</keyword>
<feature type="transmembrane region" description="Helical" evidence="1">
    <location>
        <begin position="44"/>
        <end position="64"/>
    </location>
</feature>
<gene>
    <name evidence="2" type="ORF">NE619_17355</name>
</gene>
<accession>A0ABT1RTQ5</accession>
<reference evidence="2 3" key="1">
    <citation type="submission" date="2022-06" db="EMBL/GenBank/DDBJ databases">
        <title>Isolation of gut microbiota from human fecal samples.</title>
        <authorList>
            <person name="Pamer E.G."/>
            <person name="Barat B."/>
            <person name="Waligurski E."/>
            <person name="Medina S."/>
            <person name="Paddock L."/>
            <person name="Mostad J."/>
        </authorList>
    </citation>
    <scope>NUCLEOTIDE SEQUENCE [LARGE SCALE GENOMIC DNA]</scope>
    <source>
        <strain evidence="2 3">SL.3.17</strain>
    </source>
</reference>
<sequence length="78" mass="8983">MADKKHTPMTPEKKNKVGNWLAIVVVLLSILVPMGFIWGTQVLFWFLIIINFVFGPCCFIGYLLEVRRGVFSYDDSEE</sequence>
<organism evidence="2 3">
    <name type="scientific">Anaerovorax odorimutans</name>
    <dbReference type="NCBI Taxonomy" id="109327"/>
    <lineage>
        <taxon>Bacteria</taxon>
        <taxon>Bacillati</taxon>
        <taxon>Bacillota</taxon>
        <taxon>Clostridia</taxon>
        <taxon>Peptostreptococcales</taxon>
        <taxon>Anaerovoracaceae</taxon>
        <taxon>Anaerovorax</taxon>
    </lineage>
</organism>
<evidence type="ECO:0000313" key="3">
    <source>
        <dbReference type="Proteomes" id="UP001524502"/>
    </source>
</evidence>
<keyword evidence="3" id="KW-1185">Reference proteome</keyword>
<keyword evidence="1" id="KW-0812">Transmembrane</keyword>
<dbReference type="RefSeq" id="WP_256133699.1">
    <property type="nucleotide sequence ID" value="NZ_JANFXK010000032.1"/>
</dbReference>
<dbReference type="EMBL" id="JANFXK010000032">
    <property type="protein sequence ID" value="MCQ4638499.1"/>
    <property type="molecule type" value="Genomic_DNA"/>
</dbReference>
<comment type="caution">
    <text evidence="2">The sequence shown here is derived from an EMBL/GenBank/DDBJ whole genome shotgun (WGS) entry which is preliminary data.</text>
</comment>
<proteinExistence type="predicted"/>
<name>A0ABT1RTQ5_9FIRM</name>